<dbReference type="CDD" id="cd00038">
    <property type="entry name" value="CAP_ED"/>
    <property type="match status" value="1"/>
</dbReference>
<evidence type="ECO:0000256" key="1">
    <source>
        <dbReference type="ARBA" id="ARBA00022737"/>
    </source>
</evidence>
<evidence type="ECO:0000313" key="7">
    <source>
        <dbReference type="Proteomes" id="UP001162131"/>
    </source>
</evidence>
<dbReference type="PROSITE" id="PS50005">
    <property type="entry name" value="TPR"/>
    <property type="match status" value="1"/>
</dbReference>
<dbReference type="AlphaFoldDB" id="A0AAU9KCL5"/>
<keyword evidence="7" id="KW-1185">Reference proteome</keyword>
<dbReference type="SMART" id="SM00028">
    <property type="entry name" value="TPR"/>
    <property type="match status" value="3"/>
</dbReference>
<protein>
    <recommendedName>
        <fullName evidence="5">Cyclic nucleotide-binding domain-containing protein</fullName>
    </recommendedName>
</protein>
<proteinExistence type="predicted"/>
<keyword evidence="2 3" id="KW-0802">TPR repeat</keyword>
<evidence type="ECO:0000256" key="2">
    <source>
        <dbReference type="ARBA" id="ARBA00022803"/>
    </source>
</evidence>
<dbReference type="EMBL" id="CAJZBQ010000056">
    <property type="protein sequence ID" value="CAG9333346.1"/>
    <property type="molecule type" value="Genomic_DNA"/>
</dbReference>
<evidence type="ECO:0000313" key="6">
    <source>
        <dbReference type="EMBL" id="CAG9333346.1"/>
    </source>
</evidence>
<feature type="domain" description="Cyclic nucleotide-binding" evidence="5">
    <location>
        <begin position="645"/>
        <end position="693"/>
    </location>
</feature>
<evidence type="ECO:0000259" key="5">
    <source>
        <dbReference type="PROSITE" id="PS50042"/>
    </source>
</evidence>
<feature type="domain" description="Cyclic nucleotide-binding" evidence="5">
    <location>
        <begin position="515"/>
        <end position="625"/>
    </location>
</feature>
<dbReference type="SUPFAM" id="SSF48452">
    <property type="entry name" value="TPR-like"/>
    <property type="match status" value="1"/>
</dbReference>
<dbReference type="InterPro" id="IPR000595">
    <property type="entry name" value="cNMP-bd_dom"/>
</dbReference>
<dbReference type="InterPro" id="IPR019734">
    <property type="entry name" value="TPR_rpt"/>
</dbReference>
<name>A0AAU9KCL5_9CILI</name>
<gene>
    <name evidence="6" type="ORF">BSTOLATCC_MIC58159</name>
</gene>
<dbReference type="PROSITE" id="PS50293">
    <property type="entry name" value="TPR_REGION"/>
    <property type="match status" value="1"/>
</dbReference>
<dbReference type="Gene3D" id="2.60.120.10">
    <property type="entry name" value="Jelly Rolls"/>
    <property type="match status" value="2"/>
</dbReference>
<dbReference type="InterPro" id="IPR014710">
    <property type="entry name" value="RmlC-like_jellyroll"/>
</dbReference>
<dbReference type="PANTHER" id="PTHR23011">
    <property type="entry name" value="CYCLIC NUCLEOTIDE-BINDING DOMAIN CONTAINING PROTEIN"/>
    <property type="match status" value="1"/>
</dbReference>
<dbReference type="SMART" id="SM00100">
    <property type="entry name" value="cNMP"/>
    <property type="match status" value="1"/>
</dbReference>
<evidence type="ECO:0000256" key="3">
    <source>
        <dbReference type="PROSITE-ProRule" id="PRU00339"/>
    </source>
</evidence>
<accession>A0AAU9KCL5</accession>
<dbReference type="PANTHER" id="PTHR23011:SF28">
    <property type="entry name" value="CYCLIC NUCLEOTIDE-BINDING DOMAIN CONTAINING PROTEIN"/>
    <property type="match status" value="1"/>
</dbReference>
<feature type="repeat" description="TPR" evidence="3">
    <location>
        <begin position="108"/>
        <end position="141"/>
    </location>
</feature>
<keyword evidence="4" id="KW-0175">Coiled coil</keyword>
<dbReference type="InterPro" id="IPR013105">
    <property type="entry name" value="TPR_2"/>
</dbReference>
<evidence type="ECO:0000256" key="4">
    <source>
        <dbReference type="SAM" id="Coils"/>
    </source>
</evidence>
<dbReference type="InterPro" id="IPR018490">
    <property type="entry name" value="cNMP-bd_dom_sf"/>
</dbReference>
<reference evidence="6" key="1">
    <citation type="submission" date="2021-09" db="EMBL/GenBank/DDBJ databases">
        <authorList>
            <consortium name="AG Swart"/>
            <person name="Singh M."/>
            <person name="Singh A."/>
            <person name="Seah K."/>
            <person name="Emmerich C."/>
        </authorList>
    </citation>
    <scope>NUCLEOTIDE SEQUENCE</scope>
    <source>
        <strain evidence="6">ATCC30299</strain>
    </source>
</reference>
<dbReference type="PROSITE" id="PS00888">
    <property type="entry name" value="CNMP_BINDING_1"/>
    <property type="match status" value="1"/>
</dbReference>
<organism evidence="6 7">
    <name type="scientific">Blepharisma stoltei</name>
    <dbReference type="NCBI Taxonomy" id="1481888"/>
    <lineage>
        <taxon>Eukaryota</taxon>
        <taxon>Sar</taxon>
        <taxon>Alveolata</taxon>
        <taxon>Ciliophora</taxon>
        <taxon>Postciliodesmatophora</taxon>
        <taxon>Heterotrichea</taxon>
        <taxon>Heterotrichida</taxon>
        <taxon>Blepharismidae</taxon>
        <taxon>Blepharisma</taxon>
    </lineage>
</organism>
<keyword evidence="1" id="KW-0677">Repeat</keyword>
<dbReference type="Pfam" id="PF07719">
    <property type="entry name" value="TPR_2"/>
    <property type="match status" value="1"/>
</dbReference>
<sequence length="909" mass="103909">MNNFFPSQFAYINSMSHLMYNSKTFESKLTSLKSSRPRSAYFSSSHSSICNHDTYLETLKSKPILRFPSSSQVIDFQSDDIFNFVEAKSLHPKEIESSLVPKGEFPSANSYFHQAYKLRSKGDFDNALTYYRQALNIDPKHLPSRVNIGICMMKLHMIEAAIENFKTVEEQYKHEGIPYFNQAICHMYLQEFDEAIKVLNIPIRFLSEEENKDYISLKALALFRSGRVNEALELVKSKAAVGNNDKEDYDMTKSAYNSLFPYKISNAYNVRRPRTNNGVRKLLSELKPNAGIKIKASKQSKMASARTASSLIGSTRISSAVNTQRPKKTPRLASAYPKLMRTAPRKSFLTGGPETTNDTKEIIISPKSVVSVNNTITEDLPTYEEIVAKKRMFDDMIAESEAILSSIVPVYPKKNVIENQEIGFFQEEMGEKVDYKQEILNDEEKKEKIEKIKKEFQRDLEDTKSVFIEKSNLIEEIVTAKISIQNLRYIEEQFAKEPEERNYSELSKILAKLPFFAKFPGGVRVQLLKKSLFKIYNPAATIISQGELGDYMFVIVNGAVEIKKKSPDFGSLEITINSMYDGETFGELALLADPTGMTVKRTASCIANERTMLIALSKDDYKHILLEQMQNDIIGKVDFFKTLPFFTGSEGLSLIPLASNIEPIIYKINEPIIQAGEIPKGLYIIYKGRCMVYWEGYSLKPKEKSLTINPRLRNPIPRPFFTGNYVPPTADIKEDPEQLEEKINEKLFYRTIDLTKPDEVEKASNFLGTSKISDLSKTNSIFKERIEFYNLKEGDYFGARGLLEGHTGESQNGAIIAEPAKFTVVSESQEVKVFILRKKHLGLLTEKTMEQLKIVLANHYEIDCPKQWSNDYLRTAFTEWQSYKLALIQDIHKERFIEKNKTRLFISKK</sequence>
<comment type="caution">
    <text evidence="6">The sequence shown here is derived from an EMBL/GenBank/DDBJ whole genome shotgun (WGS) entry which is preliminary data.</text>
</comment>
<feature type="coiled-coil region" evidence="4">
    <location>
        <begin position="432"/>
        <end position="466"/>
    </location>
</feature>
<dbReference type="PROSITE" id="PS50042">
    <property type="entry name" value="CNMP_BINDING_3"/>
    <property type="match status" value="2"/>
</dbReference>
<dbReference type="Proteomes" id="UP001162131">
    <property type="component" value="Unassembled WGS sequence"/>
</dbReference>
<dbReference type="SUPFAM" id="SSF51206">
    <property type="entry name" value="cAMP-binding domain-like"/>
    <property type="match status" value="2"/>
</dbReference>
<dbReference type="InterPro" id="IPR018488">
    <property type="entry name" value="cNMP-bd_CS"/>
</dbReference>
<dbReference type="InterPro" id="IPR011990">
    <property type="entry name" value="TPR-like_helical_dom_sf"/>
</dbReference>
<dbReference type="Pfam" id="PF00027">
    <property type="entry name" value="cNMP_binding"/>
    <property type="match status" value="1"/>
</dbReference>
<dbReference type="Gene3D" id="1.25.40.10">
    <property type="entry name" value="Tetratricopeptide repeat domain"/>
    <property type="match status" value="1"/>
</dbReference>